<name>A0A9W9YT08_9CNID</name>
<gene>
    <name evidence="3" type="primary">Spint3</name>
    <name evidence="3" type="ORF">OS493_002339</name>
</gene>
<dbReference type="Proteomes" id="UP001163046">
    <property type="component" value="Unassembled WGS sequence"/>
</dbReference>
<dbReference type="OrthoDB" id="9893603at2759"/>
<evidence type="ECO:0000313" key="4">
    <source>
        <dbReference type="Proteomes" id="UP001163046"/>
    </source>
</evidence>
<organism evidence="3 4">
    <name type="scientific">Desmophyllum pertusum</name>
    <dbReference type="NCBI Taxonomy" id="174260"/>
    <lineage>
        <taxon>Eukaryota</taxon>
        <taxon>Metazoa</taxon>
        <taxon>Cnidaria</taxon>
        <taxon>Anthozoa</taxon>
        <taxon>Hexacorallia</taxon>
        <taxon>Scleractinia</taxon>
        <taxon>Caryophylliina</taxon>
        <taxon>Caryophylliidae</taxon>
        <taxon>Desmophyllum</taxon>
    </lineage>
</organism>
<sequence length="58" mass="6275">MEVQRPCSVGLCLNGGTCVDGSYTNSKYGFACVCLREFDGIMCEKHLPDNLGDTLEIA</sequence>
<comment type="caution">
    <text evidence="3">The sequence shown here is derived from an EMBL/GenBank/DDBJ whole genome shotgun (WGS) entry which is preliminary data.</text>
</comment>
<feature type="domain" description="EGF-like" evidence="2">
    <location>
        <begin position="3"/>
        <end position="44"/>
    </location>
</feature>
<dbReference type="SMART" id="SM00181">
    <property type="entry name" value="EGF"/>
    <property type="match status" value="1"/>
</dbReference>
<evidence type="ECO:0000313" key="3">
    <source>
        <dbReference type="EMBL" id="KAJ7365631.1"/>
    </source>
</evidence>
<keyword evidence="1" id="KW-0245">EGF-like domain</keyword>
<keyword evidence="1" id="KW-1015">Disulfide bond</keyword>
<dbReference type="Gene3D" id="2.10.25.10">
    <property type="entry name" value="Laminin"/>
    <property type="match status" value="1"/>
</dbReference>
<dbReference type="AlphaFoldDB" id="A0A9W9YT08"/>
<reference evidence="3" key="1">
    <citation type="submission" date="2023-01" db="EMBL/GenBank/DDBJ databases">
        <title>Genome assembly of the deep-sea coral Lophelia pertusa.</title>
        <authorList>
            <person name="Herrera S."/>
            <person name="Cordes E."/>
        </authorList>
    </citation>
    <scope>NUCLEOTIDE SEQUENCE</scope>
    <source>
        <strain evidence="3">USNM1676648</strain>
        <tissue evidence="3">Polyp</tissue>
    </source>
</reference>
<comment type="caution">
    <text evidence="1">Lacks conserved residue(s) required for the propagation of feature annotation.</text>
</comment>
<evidence type="ECO:0000256" key="1">
    <source>
        <dbReference type="PROSITE-ProRule" id="PRU00076"/>
    </source>
</evidence>
<evidence type="ECO:0000259" key="2">
    <source>
        <dbReference type="PROSITE" id="PS50026"/>
    </source>
</evidence>
<dbReference type="Pfam" id="PF00008">
    <property type="entry name" value="EGF"/>
    <property type="match status" value="1"/>
</dbReference>
<feature type="disulfide bond" evidence="1">
    <location>
        <begin position="34"/>
        <end position="43"/>
    </location>
</feature>
<dbReference type="PROSITE" id="PS00022">
    <property type="entry name" value="EGF_1"/>
    <property type="match status" value="1"/>
</dbReference>
<dbReference type="EMBL" id="MU827302">
    <property type="protein sequence ID" value="KAJ7365631.1"/>
    <property type="molecule type" value="Genomic_DNA"/>
</dbReference>
<dbReference type="PROSITE" id="PS50026">
    <property type="entry name" value="EGF_3"/>
    <property type="match status" value="1"/>
</dbReference>
<dbReference type="InterPro" id="IPR000742">
    <property type="entry name" value="EGF"/>
</dbReference>
<protein>
    <submittedName>
        <fullName evidence="3">BPTI/Kunitz of serine protease inhibitor</fullName>
    </submittedName>
</protein>
<keyword evidence="4" id="KW-1185">Reference proteome</keyword>
<accession>A0A9W9YT08</accession>
<dbReference type="SUPFAM" id="SSF57196">
    <property type="entry name" value="EGF/Laminin"/>
    <property type="match status" value="1"/>
</dbReference>
<proteinExistence type="predicted"/>